<reference evidence="1 2" key="1">
    <citation type="submission" date="2010-10" db="EMBL/GenBank/DDBJ databases">
        <authorList>
            <person name="Muzny D."/>
            <person name="Qin X."/>
            <person name="Deng J."/>
            <person name="Jiang H."/>
            <person name="Liu Y."/>
            <person name="Qu J."/>
            <person name="Song X.-Z."/>
            <person name="Zhang L."/>
            <person name="Thornton R."/>
            <person name="Coyle M."/>
            <person name="Francisco L."/>
            <person name="Jackson L."/>
            <person name="Javaid M."/>
            <person name="Korchina V."/>
            <person name="Kovar C."/>
            <person name="Mata R."/>
            <person name="Mathew T."/>
            <person name="Ngo R."/>
            <person name="Nguyen L."/>
            <person name="Nguyen N."/>
            <person name="Okwuonu G."/>
            <person name="Ongeri F."/>
            <person name="Pham C."/>
            <person name="Simmons D."/>
            <person name="Wilczek-Boney K."/>
            <person name="Hale W."/>
            <person name="Jakkamsetti A."/>
            <person name="Pham P."/>
            <person name="Ruth R."/>
            <person name="San Lucas F."/>
            <person name="Warren J."/>
            <person name="Zhang J."/>
            <person name="Zhao Z."/>
            <person name="Zhou C."/>
            <person name="Zhu D."/>
            <person name="Lee S."/>
            <person name="Bess C."/>
            <person name="Blankenburg K."/>
            <person name="Forbes L."/>
            <person name="Fu Q."/>
            <person name="Gubbala S."/>
            <person name="Hirani K."/>
            <person name="Jayaseelan J.C."/>
            <person name="Lara F."/>
            <person name="Munidasa M."/>
            <person name="Palculict T."/>
            <person name="Patil S."/>
            <person name="Pu L.-L."/>
            <person name="Saada N."/>
            <person name="Tang L."/>
            <person name="Weissenberger G."/>
            <person name="Zhu Y."/>
            <person name="Hemphill L."/>
            <person name="Shang Y."/>
            <person name="Youmans B."/>
            <person name="Ayvaz T."/>
            <person name="Ross M."/>
            <person name="Santibanez J."/>
            <person name="Aqrawi P."/>
            <person name="Gross S."/>
            <person name="Joshi V."/>
            <person name="Fowler G."/>
            <person name="Nazareth L."/>
            <person name="Reid J."/>
            <person name="Worley K."/>
            <person name="Petrosino J."/>
            <person name="Highlander S."/>
            <person name="Gibbs R."/>
        </authorList>
    </citation>
    <scope>NUCLEOTIDE SEQUENCE [LARGE SCALE GENOMIC DNA]</scope>
    <source>
        <strain evidence="1 2">ATCC 33574</strain>
    </source>
</reference>
<organism evidence="1 2">
    <name type="scientific">Segatella buccae ATCC 33574</name>
    <dbReference type="NCBI Taxonomy" id="873513"/>
    <lineage>
        <taxon>Bacteria</taxon>
        <taxon>Pseudomonadati</taxon>
        <taxon>Bacteroidota</taxon>
        <taxon>Bacteroidia</taxon>
        <taxon>Bacteroidales</taxon>
        <taxon>Prevotellaceae</taxon>
        <taxon>Segatella</taxon>
    </lineage>
</organism>
<proteinExistence type="predicted"/>
<sequence>MAAEQVVQGLRTDGAWALHQNERGPAAFLQEEWKRATGMLSVCRGEEVTMSIGNV</sequence>
<evidence type="ECO:0000313" key="1">
    <source>
        <dbReference type="EMBL" id="EFU31484.1"/>
    </source>
</evidence>
<comment type="caution">
    <text evidence="1">The sequence shown here is derived from an EMBL/GenBank/DDBJ whole genome shotgun (WGS) entry which is preliminary data.</text>
</comment>
<dbReference type="HOGENOM" id="CLU_3028447_0_0_10"/>
<evidence type="ECO:0000313" key="2">
    <source>
        <dbReference type="Proteomes" id="UP000003112"/>
    </source>
</evidence>
<name>E6K4R9_9BACT</name>
<dbReference type="AlphaFoldDB" id="E6K4R9"/>
<protein>
    <submittedName>
        <fullName evidence="1">Uncharacterized protein</fullName>
    </submittedName>
</protein>
<dbReference type="EMBL" id="AEPD01000012">
    <property type="protein sequence ID" value="EFU31484.1"/>
    <property type="molecule type" value="Genomic_DNA"/>
</dbReference>
<dbReference type="STRING" id="873513.HMPREF6485_0599"/>
<dbReference type="Proteomes" id="UP000003112">
    <property type="component" value="Unassembled WGS sequence"/>
</dbReference>
<accession>E6K4R9</accession>
<gene>
    <name evidence="1" type="ORF">HMPREF6485_0599</name>
</gene>
<keyword evidence="2" id="KW-1185">Reference proteome</keyword>